<name>A0ABS1WC56_9GAMM</name>
<evidence type="ECO:0000256" key="2">
    <source>
        <dbReference type="ARBA" id="ARBA00022763"/>
    </source>
</evidence>
<dbReference type="InterPro" id="IPR043128">
    <property type="entry name" value="Rev_trsase/Diguanyl_cyclase"/>
</dbReference>
<dbReference type="CDD" id="cd01700">
    <property type="entry name" value="PolY_Pol_V_umuC"/>
    <property type="match status" value="1"/>
</dbReference>
<evidence type="ECO:0000256" key="1">
    <source>
        <dbReference type="ARBA" id="ARBA00010945"/>
    </source>
</evidence>
<dbReference type="SUPFAM" id="SSF56672">
    <property type="entry name" value="DNA/RNA polymerases"/>
    <property type="match status" value="1"/>
</dbReference>
<keyword evidence="5" id="KW-0742">SOS response</keyword>
<dbReference type="Pfam" id="PF11799">
    <property type="entry name" value="IMS_C"/>
    <property type="match status" value="1"/>
</dbReference>
<dbReference type="Gene3D" id="3.30.70.270">
    <property type="match status" value="1"/>
</dbReference>
<dbReference type="Gene3D" id="1.10.150.20">
    <property type="entry name" value="5' to 3' exonuclease, C-terminal subdomain"/>
    <property type="match status" value="1"/>
</dbReference>
<proteinExistence type="inferred from homology"/>
<evidence type="ECO:0000313" key="8">
    <source>
        <dbReference type="Proteomes" id="UP000809910"/>
    </source>
</evidence>
<organism evidence="7 8">
    <name type="scientific">Legionella bononiensis</name>
    <dbReference type="NCBI Taxonomy" id="2793102"/>
    <lineage>
        <taxon>Bacteria</taxon>
        <taxon>Pseudomonadati</taxon>
        <taxon>Pseudomonadota</taxon>
        <taxon>Gammaproteobacteria</taxon>
        <taxon>Legionellales</taxon>
        <taxon>Legionellaceae</taxon>
        <taxon>Legionella</taxon>
    </lineage>
</organism>
<dbReference type="InterPro" id="IPR001126">
    <property type="entry name" value="UmuC"/>
</dbReference>
<evidence type="ECO:0000256" key="4">
    <source>
        <dbReference type="ARBA" id="ARBA00023204"/>
    </source>
</evidence>
<dbReference type="Pfam" id="PF00817">
    <property type="entry name" value="IMS"/>
    <property type="match status" value="1"/>
</dbReference>
<dbReference type="InterPro" id="IPR050116">
    <property type="entry name" value="DNA_polymerase-Y"/>
</dbReference>
<comment type="similarity">
    <text evidence="1">Belongs to the DNA polymerase type-Y family.</text>
</comment>
<dbReference type="PANTHER" id="PTHR11076">
    <property type="entry name" value="DNA REPAIR POLYMERASE UMUC / TRANSFERASE FAMILY MEMBER"/>
    <property type="match status" value="1"/>
</dbReference>
<protein>
    <submittedName>
        <fullName evidence="7">Y-family DNA polymerase</fullName>
    </submittedName>
</protein>
<reference evidence="7 8" key="1">
    <citation type="submission" date="2020-12" db="EMBL/GenBank/DDBJ databases">
        <title>WGS of Legionella: environmental sample.</title>
        <authorList>
            <person name="Cristino S."/>
            <person name="Girolamini L."/>
            <person name="Salaris S."/>
            <person name="Pascale M.R."/>
            <person name="Mazzotta M."/>
            <person name="Orsini M."/>
            <person name="Grottola A."/>
        </authorList>
    </citation>
    <scope>NUCLEOTIDE SEQUENCE [LARGE SCALE GENOMIC DNA]</scope>
    <source>
        <strain evidence="7 8">30cs62</strain>
    </source>
</reference>
<gene>
    <name evidence="7" type="ORF">I5282_10180</name>
</gene>
<dbReference type="InterPro" id="IPR043502">
    <property type="entry name" value="DNA/RNA_pol_sf"/>
</dbReference>
<dbReference type="PANTHER" id="PTHR11076:SF34">
    <property type="entry name" value="PROTEIN UMUC"/>
    <property type="match status" value="1"/>
</dbReference>
<accession>A0ABS1WC56</accession>
<dbReference type="InterPro" id="IPR017961">
    <property type="entry name" value="DNA_pol_Y-fam_little_finger"/>
</dbReference>
<evidence type="ECO:0000256" key="3">
    <source>
        <dbReference type="ARBA" id="ARBA00023199"/>
    </source>
</evidence>
<dbReference type="PROSITE" id="PS50173">
    <property type="entry name" value="UMUC"/>
    <property type="match status" value="1"/>
</dbReference>
<evidence type="ECO:0000259" key="6">
    <source>
        <dbReference type="PROSITE" id="PS50173"/>
    </source>
</evidence>
<keyword evidence="2" id="KW-0227">DNA damage</keyword>
<dbReference type="Pfam" id="PF13438">
    <property type="entry name" value="DUF4113"/>
    <property type="match status" value="1"/>
</dbReference>
<dbReference type="RefSeq" id="WP_203107489.1">
    <property type="nucleotide sequence ID" value="NZ_JADOBG010000002.1"/>
</dbReference>
<keyword evidence="8" id="KW-1185">Reference proteome</keyword>
<keyword evidence="3" id="KW-0741">SOS mutagenesis</keyword>
<dbReference type="EMBL" id="JADWVN010000018">
    <property type="protein sequence ID" value="MBL7526937.1"/>
    <property type="molecule type" value="Genomic_DNA"/>
</dbReference>
<feature type="domain" description="UmuC" evidence="6">
    <location>
        <begin position="7"/>
        <end position="188"/>
    </location>
</feature>
<evidence type="ECO:0000256" key="5">
    <source>
        <dbReference type="ARBA" id="ARBA00023236"/>
    </source>
</evidence>
<dbReference type="Proteomes" id="UP000809910">
    <property type="component" value="Unassembled WGS sequence"/>
</dbReference>
<evidence type="ECO:0000313" key="7">
    <source>
        <dbReference type="EMBL" id="MBL7526937.1"/>
    </source>
</evidence>
<comment type="caution">
    <text evidence="7">The sequence shown here is derived from an EMBL/GenBank/DDBJ whole genome shotgun (WGS) entry which is preliminary data.</text>
</comment>
<sequence length="425" mass="48288">MSRPNMFALIDCNNFYASCERLFRPDLRDAPIVVLSNNDGCCIARSNEAKALGIAMGEPYFKIKSLCAKHGVKAFSSNYTLYGNISHRVMCTIEESWPHAEVYSIDEAFLDLSSMPVESHASFCAMLQKKILKHTGIPTSIGIGQTKTLAKLANYCCKKVFKIPVFNITANREQLLKQISVGDVWGVGRQWEKKLIARGIYTAYDLANTNPHHLKKGFNVVLMRTAMELQGIACGGLEEEAPKQNIMSSKSFGKMQTDFECVAQSVSSHCARAVEKMRGQGLVAQRLYVFVHTNRFREDLAQHFQAMEFRLVNATDDLRLITKIAKRCLRRIFRSGYYYKKAGVCLEDLIPKDPRQLDMFHQPTDEQLQHTEQLMSVLDKVNQKYGRSTIRLAAEGYSKPWDMRAQLKSPAYTTRWSDVPQVSFY</sequence>
<keyword evidence="4" id="KW-0234">DNA repair</keyword>
<dbReference type="InterPro" id="IPR025188">
    <property type="entry name" value="DUF4113"/>
</dbReference>
<dbReference type="Gene3D" id="3.40.1170.60">
    <property type="match status" value="1"/>
</dbReference>